<dbReference type="PRINTS" id="PR01179">
    <property type="entry name" value="ODADCRBXLASE"/>
</dbReference>
<comment type="cofactor">
    <cofactor evidence="1">
        <name>pyridoxal 5'-phosphate</name>
        <dbReference type="ChEBI" id="CHEBI:597326"/>
    </cofactor>
</comment>
<feature type="domain" description="Orn/DAP/Arg decarboxylase 2 N-terminal" evidence="5">
    <location>
        <begin position="38"/>
        <end position="256"/>
    </location>
</feature>
<dbReference type="PANTHER" id="PTHR43727">
    <property type="entry name" value="DIAMINOPIMELATE DECARBOXYLASE"/>
    <property type="match status" value="1"/>
</dbReference>
<dbReference type="SUPFAM" id="SSF51419">
    <property type="entry name" value="PLP-binding barrel"/>
    <property type="match status" value="1"/>
</dbReference>
<dbReference type="FunFam" id="3.20.20.10:FF:000003">
    <property type="entry name" value="Diaminopimelate decarboxylase"/>
    <property type="match status" value="1"/>
</dbReference>
<dbReference type="InterPro" id="IPR022644">
    <property type="entry name" value="De-COase2_N"/>
</dbReference>
<dbReference type="PANTHER" id="PTHR43727:SF2">
    <property type="entry name" value="GROUP IV DECARBOXYLASE"/>
    <property type="match status" value="1"/>
</dbReference>
<evidence type="ECO:0000256" key="3">
    <source>
        <dbReference type="ARBA" id="ARBA00022898"/>
    </source>
</evidence>
<evidence type="ECO:0000256" key="2">
    <source>
        <dbReference type="ARBA" id="ARBA00022793"/>
    </source>
</evidence>
<protein>
    <recommendedName>
        <fullName evidence="5">Orn/DAP/Arg decarboxylase 2 N-terminal domain-containing protein</fullName>
    </recommendedName>
</protein>
<keyword evidence="4" id="KW-0456">Lyase</keyword>
<dbReference type="PROSITE" id="PS00879">
    <property type="entry name" value="ODR_DC_2_2"/>
    <property type="match status" value="1"/>
</dbReference>
<dbReference type="InterPro" id="IPR029066">
    <property type="entry name" value="PLP-binding_barrel"/>
</dbReference>
<sequence length="260" mass="28176">MMGEFEYQNDILHAESVSLVRVAEEVGTPVYCYSTSTLKTNYINFSRAFDGMDVLIAYSVKANSNQAVITTLSTCGAGADVVSEGELRRVLTAGVPGDRIVFSGVGKTDVELLQGLNAKVHQFNLESKTQLESLSALAQRQNVSAQVAFRINPDVDAKTHDKISTGRKVDKFGVSIAEARHLYDLAKNLPGIEVTGIDLHIGSQLTSLEPFREAFVYLAELVSVLRNDGHVIDRLDLGGGLGIRYQEEDPPTPSAYAGLV</sequence>
<evidence type="ECO:0000313" key="6">
    <source>
        <dbReference type="EMBL" id="SVD46996.1"/>
    </source>
</evidence>
<feature type="non-terminal residue" evidence="6">
    <location>
        <position position="260"/>
    </location>
</feature>
<gene>
    <name evidence="6" type="ORF">METZ01_LOCUS399850</name>
</gene>
<evidence type="ECO:0000256" key="4">
    <source>
        <dbReference type="ARBA" id="ARBA00023239"/>
    </source>
</evidence>
<keyword evidence="3" id="KW-0663">Pyridoxal phosphate</keyword>
<keyword evidence="2" id="KW-0210">Decarboxylase</keyword>
<organism evidence="6">
    <name type="scientific">marine metagenome</name>
    <dbReference type="NCBI Taxonomy" id="408172"/>
    <lineage>
        <taxon>unclassified sequences</taxon>
        <taxon>metagenomes</taxon>
        <taxon>ecological metagenomes</taxon>
    </lineage>
</organism>
<dbReference type="Pfam" id="PF02784">
    <property type="entry name" value="Orn_Arg_deC_N"/>
    <property type="match status" value="1"/>
</dbReference>
<evidence type="ECO:0000256" key="1">
    <source>
        <dbReference type="ARBA" id="ARBA00001933"/>
    </source>
</evidence>
<dbReference type="EMBL" id="UINC01152685">
    <property type="protein sequence ID" value="SVD46996.1"/>
    <property type="molecule type" value="Genomic_DNA"/>
</dbReference>
<dbReference type="InterPro" id="IPR002986">
    <property type="entry name" value="DAP_deCOOHase_LysA"/>
</dbReference>
<dbReference type="InterPro" id="IPR022657">
    <property type="entry name" value="De-COase2_CS"/>
</dbReference>
<reference evidence="6" key="1">
    <citation type="submission" date="2018-05" db="EMBL/GenBank/DDBJ databases">
        <authorList>
            <person name="Lanie J.A."/>
            <person name="Ng W.-L."/>
            <person name="Kazmierczak K.M."/>
            <person name="Andrzejewski T.M."/>
            <person name="Davidsen T.M."/>
            <person name="Wayne K.J."/>
            <person name="Tettelin H."/>
            <person name="Glass J.I."/>
            <person name="Rusch D."/>
            <person name="Podicherti R."/>
            <person name="Tsui H.-C.T."/>
            <person name="Winkler M.E."/>
        </authorList>
    </citation>
    <scope>NUCLEOTIDE SEQUENCE</scope>
</reference>
<dbReference type="AlphaFoldDB" id="A0A382VKC8"/>
<accession>A0A382VKC8</accession>
<dbReference type="InterPro" id="IPR000183">
    <property type="entry name" value="Orn/DAP/Arg_de-COase"/>
</dbReference>
<dbReference type="PRINTS" id="PR01181">
    <property type="entry name" value="DAPDCRBXLASE"/>
</dbReference>
<dbReference type="Gene3D" id="3.20.20.10">
    <property type="entry name" value="Alanine racemase"/>
    <property type="match status" value="1"/>
</dbReference>
<dbReference type="GO" id="GO:0009089">
    <property type="term" value="P:lysine biosynthetic process via diaminopimelate"/>
    <property type="evidence" value="ECO:0007669"/>
    <property type="project" value="InterPro"/>
</dbReference>
<evidence type="ECO:0000259" key="5">
    <source>
        <dbReference type="Pfam" id="PF02784"/>
    </source>
</evidence>
<name>A0A382VKC8_9ZZZZ</name>
<proteinExistence type="predicted"/>
<dbReference type="GO" id="GO:0008836">
    <property type="term" value="F:diaminopimelate decarboxylase activity"/>
    <property type="evidence" value="ECO:0007669"/>
    <property type="project" value="InterPro"/>
</dbReference>